<protein>
    <submittedName>
        <fullName evidence="10">TROVE domain-containing protein</fullName>
    </submittedName>
</protein>
<evidence type="ECO:0000256" key="2">
    <source>
        <dbReference type="ARBA" id="ARBA00007814"/>
    </source>
</evidence>
<dbReference type="Pfam" id="PF05731">
    <property type="entry name" value="TROVE"/>
    <property type="match status" value="1"/>
</dbReference>
<dbReference type="Gene3D" id="3.40.50.410">
    <property type="entry name" value="von Willebrand factor, type A domain"/>
    <property type="match status" value="2"/>
</dbReference>
<dbReference type="InterPro" id="IPR056800">
    <property type="entry name" value="vWA_Ro60"/>
</dbReference>
<dbReference type="InterPro" id="IPR036465">
    <property type="entry name" value="vWFA_dom_sf"/>
</dbReference>
<reference evidence="8 9" key="2">
    <citation type="submission" date="2018-11" db="EMBL/GenBank/DDBJ databases">
        <authorList>
            <consortium name="Pathogen Informatics"/>
        </authorList>
    </citation>
    <scope>NUCLEOTIDE SEQUENCE [LARGE SCALE GENOMIC DNA]</scope>
</reference>
<evidence type="ECO:0000313" key="10">
    <source>
        <dbReference type="WBParaSite" id="TCLT_0000945501-mRNA-1"/>
    </source>
</evidence>
<name>A0A0N5D8L9_THECL</name>
<gene>
    <name evidence="8" type="ORF">TCLT_LOCUS9444</name>
</gene>
<dbReference type="WBParaSite" id="TCLT_0000945501-mRNA-1">
    <property type="protein sequence ID" value="TCLT_0000945501-mRNA-1"/>
    <property type="gene ID" value="TCLT_0000945501"/>
</dbReference>
<evidence type="ECO:0000256" key="4">
    <source>
        <dbReference type="ARBA" id="ARBA00022723"/>
    </source>
</evidence>
<dbReference type="OrthoDB" id="6098064at2759"/>
<reference evidence="10" key="1">
    <citation type="submission" date="2017-02" db="UniProtKB">
        <authorList>
            <consortium name="WormBaseParasite"/>
        </authorList>
    </citation>
    <scope>IDENTIFICATION</scope>
</reference>
<keyword evidence="6" id="KW-0687">Ribonucleoprotein</keyword>
<evidence type="ECO:0000256" key="3">
    <source>
        <dbReference type="ARBA" id="ARBA00022490"/>
    </source>
</evidence>
<dbReference type="GO" id="GO:0003723">
    <property type="term" value="F:RNA binding"/>
    <property type="evidence" value="ECO:0007669"/>
    <property type="project" value="UniProtKB-KW"/>
</dbReference>
<accession>A0A0N5D8L9</accession>
<sequence length="653" mass="73781">MSDRALWSEVYANTHANLEDLLKILKTKEAIVHQTQPARMDQVKNNSGGYVFQISDEAFVRRFLILGTAGGTYYASETELTLQSTKNLCEIIEKGNGIILLREIIKISLSGRAPKQNPALFALALCARYQVCDWTRTQLDEVNRTYRKSLQQLALLAVPKVCRISTHLFMFIKYCMKISGETGLTKNSKGWGRALRATVSNWYLSQDPEHLVMQVTKYRNREGYTHRDLFRLSHIHPRLTLSSSHLYWKLHTEYDAIFRFVIEHSAKSRKCKVEVLKQSMKEVKLDDNEAMDTSEQGPDENKIVKRTLAKKKRAVLKEQKKNSEAPTIETSKVLQFLDGFKCLQQLSVDEVDKAVALIMKHGFVREHIPVGLLNSKDIWRALLTNMPMTAMIRNLSKMTAIGVLGSGQEQRDWNLIVVNKLLDKEALKSARIHPVNLLLAYATYKNGKGHRGKLRWEPSKMVVDALEQAFYKSFQYVTPTNKRYCLALDVSGSMASYVSGAPLSCSMAAAAFSMTFVRTESHVTAVAFSDVLIPVAFHREMDLEAVLQLTDEITMGSTDCSLPMVWALQKNLPFDVFIVFTDNETYFGNIHPFVALQKYRTAMNIPDSKLIVMAMTGTKFSIADPNDLNMLDISGLDSSVPELVSEFVSGNLC</sequence>
<feature type="domain" description="TROVE" evidence="7">
    <location>
        <begin position="43"/>
        <end position="482"/>
    </location>
</feature>
<organism evidence="10">
    <name type="scientific">Thelazia callipaeda</name>
    <name type="common">Oriental eyeworm</name>
    <name type="synonym">Parasitic nematode</name>
    <dbReference type="NCBI Taxonomy" id="103827"/>
    <lineage>
        <taxon>Eukaryota</taxon>
        <taxon>Metazoa</taxon>
        <taxon>Ecdysozoa</taxon>
        <taxon>Nematoda</taxon>
        <taxon>Chromadorea</taxon>
        <taxon>Rhabditida</taxon>
        <taxon>Spirurina</taxon>
        <taxon>Spiruromorpha</taxon>
        <taxon>Thelazioidea</taxon>
        <taxon>Thelaziidae</taxon>
        <taxon>Thelazia</taxon>
    </lineage>
</organism>
<dbReference type="SUPFAM" id="SSF53300">
    <property type="entry name" value="vWA-like"/>
    <property type="match status" value="1"/>
</dbReference>
<dbReference type="OMA" id="WWYEWLK"/>
<dbReference type="SUPFAM" id="SSF140864">
    <property type="entry name" value="TROVE domain-like"/>
    <property type="match status" value="1"/>
</dbReference>
<evidence type="ECO:0000256" key="6">
    <source>
        <dbReference type="ARBA" id="ARBA00023274"/>
    </source>
</evidence>
<keyword evidence="3" id="KW-0963">Cytoplasm</keyword>
<proteinExistence type="inferred from homology"/>
<evidence type="ECO:0000256" key="5">
    <source>
        <dbReference type="ARBA" id="ARBA00022884"/>
    </source>
</evidence>
<dbReference type="GO" id="GO:0005737">
    <property type="term" value="C:cytoplasm"/>
    <property type="evidence" value="ECO:0007669"/>
    <property type="project" value="UniProtKB-SubCell"/>
</dbReference>
<dbReference type="EMBL" id="UYYF01004799">
    <property type="protein sequence ID" value="VDN07075.1"/>
    <property type="molecule type" value="Genomic_DNA"/>
</dbReference>
<comment type="similarity">
    <text evidence="2">Belongs to the Ro 60 kDa family.</text>
</comment>
<dbReference type="InterPro" id="IPR040322">
    <property type="entry name" value="TROVE2"/>
</dbReference>
<dbReference type="Pfam" id="PF25045">
    <property type="entry name" value="vWA_Ro60"/>
    <property type="match status" value="1"/>
</dbReference>
<evidence type="ECO:0000313" key="8">
    <source>
        <dbReference type="EMBL" id="VDN07075.1"/>
    </source>
</evidence>
<keyword evidence="4" id="KW-0479">Metal-binding</keyword>
<comment type="subcellular location">
    <subcellularLocation>
        <location evidence="1">Cytoplasm</location>
    </subcellularLocation>
</comment>
<dbReference type="STRING" id="103827.A0A0N5D8L9"/>
<dbReference type="PROSITE" id="PS50988">
    <property type="entry name" value="TROVE"/>
    <property type="match status" value="1"/>
</dbReference>
<keyword evidence="9" id="KW-1185">Reference proteome</keyword>
<dbReference type="PANTHER" id="PTHR14202:SF0">
    <property type="entry name" value="RNA-BINDING PROTEIN RO60"/>
    <property type="match status" value="1"/>
</dbReference>
<keyword evidence="5" id="KW-0694">RNA-binding</keyword>
<evidence type="ECO:0000256" key="1">
    <source>
        <dbReference type="ARBA" id="ARBA00004496"/>
    </source>
</evidence>
<dbReference type="PANTHER" id="PTHR14202">
    <property type="entry name" value="60 KDA RIBONUCLEOPROTEIN SSA/RO"/>
    <property type="match status" value="1"/>
</dbReference>
<dbReference type="GO" id="GO:1990904">
    <property type="term" value="C:ribonucleoprotein complex"/>
    <property type="evidence" value="ECO:0007669"/>
    <property type="project" value="UniProtKB-KW"/>
</dbReference>
<dbReference type="FunFam" id="3.40.50.410:FF:000127">
    <property type="entry name" value="60 kDa SS-A/Ro ribonucleoprotein homolog"/>
    <property type="match status" value="1"/>
</dbReference>
<evidence type="ECO:0000259" key="7">
    <source>
        <dbReference type="PROSITE" id="PS50988"/>
    </source>
</evidence>
<evidence type="ECO:0000313" key="9">
    <source>
        <dbReference type="Proteomes" id="UP000276776"/>
    </source>
</evidence>
<dbReference type="AlphaFoldDB" id="A0A0N5D8L9"/>
<dbReference type="InterPro" id="IPR037214">
    <property type="entry name" value="TROVE_dom_sf"/>
</dbReference>
<dbReference type="Proteomes" id="UP000276776">
    <property type="component" value="Unassembled WGS sequence"/>
</dbReference>
<dbReference type="InterPro" id="IPR008858">
    <property type="entry name" value="TROVE_dom"/>
</dbReference>
<dbReference type="GO" id="GO:0046872">
    <property type="term" value="F:metal ion binding"/>
    <property type="evidence" value="ECO:0007669"/>
    <property type="project" value="UniProtKB-KW"/>
</dbReference>